<dbReference type="SUPFAM" id="SSF52047">
    <property type="entry name" value="RNI-like"/>
    <property type="match status" value="3"/>
</dbReference>
<feature type="region of interest" description="Disordered" evidence="1">
    <location>
        <begin position="961"/>
        <end position="997"/>
    </location>
</feature>
<organism evidence="4 5">
    <name type="scientific">Skeletonema marinoi</name>
    <dbReference type="NCBI Taxonomy" id="267567"/>
    <lineage>
        <taxon>Eukaryota</taxon>
        <taxon>Sar</taxon>
        <taxon>Stramenopiles</taxon>
        <taxon>Ochrophyta</taxon>
        <taxon>Bacillariophyta</taxon>
        <taxon>Coscinodiscophyceae</taxon>
        <taxon>Thalassiosirophycidae</taxon>
        <taxon>Thalassiosirales</taxon>
        <taxon>Skeletonemataceae</taxon>
        <taxon>Skeletonema</taxon>
        <taxon>Skeletonema marinoi-dohrnii complex</taxon>
    </lineage>
</organism>
<feature type="compositionally biased region" description="Low complexity" evidence="1">
    <location>
        <begin position="52"/>
        <end position="62"/>
    </location>
</feature>
<feature type="region of interest" description="Disordered" evidence="1">
    <location>
        <begin position="888"/>
        <end position="919"/>
    </location>
</feature>
<dbReference type="Gene3D" id="3.80.10.10">
    <property type="entry name" value="Ribonuclease Inhibitor"/>
    <property type="match status" value="5"/>
</dbReference>
<reference evidence="4" key="1">
    <citation type="submission" date="2023-06" db="EMBL/GenBank/DDBJ databases">
        <title>Survivors Of The Sea: Transcriptome response of Skeletonema marinoi to long-term dormancy.</title>
        <authorList>
            <person name="Pinder M.I.M."/>
            <person name="Kourtchenko O."/>
            <person name="Robertson E.K."/>
            <person name="Larsson T."/>
            <person name="Maumus F."/>
            <person name="Osuna-Cruz C.M."/>
            <person name="Vancaester E."/>
            <person name="Stenow R."/>
            <person name="Vandepoele K."/>
            <person name="Ploug H."/>
            <person name="Bruchert V."/>
            <person name="Godhe A."/>
            <person name="Topel M."/>
        </authorList>
    </citation>
    <scope>NUCLEOTIDE SEQUENCE</scope>
    <source>
        <strain evidence="4">R05AC</strain>
    </source>
</reference>
<dbReference type="Pfam" id="PF25372">
    <property type="entry name" value="DUF7885"/>
    <property type="match status" value="1"/>
</dbReference>
<evidence type="ECO:0000256" key="1">
    <source>
        <dbReference type="SAM" id="MobiDB-lite"/>
    </source>
</evidence>
<accession>A0AAD9DES9</accession>
<dbReference type="AlphaFoldDB" id="A0AAD9DES9"/>
<gene>
    <name evidence="4" type="ORF">QTG54_005100</name>
</gene>
<dbReference type="InterPro" id="IPR001611">
    <property type="entry name" value="Leu-rich_rpt"/>
</dbReference>
<dbReference type="PANTHER" id="PTHR13318:SF95">
    <property type="entry name" value="F-BOX PROTEIN YLR352W"/>
    <property type="match status" value="1"/>
</dbReference>
<feature type="domain" description="F-box/LRR-repeat protein 15-like leucin rich repeat" evidence="3">
    <location>
        <begin position="408"/>
        <end position="522"/>
    </location>
</feature>
<sequence length="997" mass="109533">MMGSSCSTQRRHHRDDGRQTSASRGGGRRREAHDGCTSSILRRGRFRSSRLGSRFCGGSQDGSSDEEGTHSMKRSARHSVDAEIPDQLITHFYPVDDNYDPHPTDPTLRCPKSLTDLCVQTICRSLPNLDGELPPGLPQDCIDRIVQSLTSHSALNSTTLRALSKCELGTLNLHRARGVSDEWLTCISSFSSRSSSMSYPGGNVATSRHVQASVPSSPPLRVVSSFAHNNNAGSGTSLMMMDLGEYDDHDSAMNYYQPPLLSSPSIKELQEDNNTNAMEDCCVGSFGSRSTSSFVSAKEEMNPPSSSSTPLLPSVLPPPEFFSMNSTPTPTSSLWLYQTRSSSLSDPSNALGMAPLLPCNSSQSSPSNEDVVAESTSLSGRDEMCCDDVYLHATQPTSTITLLDLRGSQRLSDRGLLQLSHTPLCSLEVARLDNCHGITGRGLLAFSRSYKLHTLSLSNCRRLTDEAVVNVSHLGESLMTLNLGGSRCLTDRSLEAMSGLLGLRQLDLSQCDLITNEGLNNLANLDQIEELSLGWCRLISDGGLEILSEQRNRPQTLRVLHLARCPITDDGLVHLSKLEQLQELDLNGCSKLSSQALSFALGKLVCLSSLDVSYCPGILRSSWQGKVDALKSLELNYSAVRDSHLSRLKHLPMLEELNLDSCLVGDYAIAHLADNDVVPNLTTLDLADTDISDFAMQKIAQFEHLKSLSLFYCNISNAGLRHLSSMKKLEVLNLDSREIGDDGLRYLRHLPLKSLDLFSGRVSDLGCAYLSKIKTLTSLELCGGGIADLGCAHLATIYNLTSLNLSQNERITNRGAASLAALSNLKALNLSNTRVNSDALKFFSGLSQLQSLALYGCKDIEEDNPKMDSLQSELPLLRCVRLNNVNNEDGVIDHGSESEEEEEEEEAEEEADDADGEMDYNFELDDEFSERRRLLEHDRFYHELESEGDSVSSEEGMSVFDDAQNEEIDVSMIEERGREVEEENIEIERGQEEEMGR</sequence>
<dbReference type="PANTHER" id="PTHR13318">
    <property type="entry name" value="PARTNER OF PAIRED, ISOFORM B-RELATED"/>
    <property type="match status" value="1"/>
</dbReference>
<proteinExistence type="predicted"/>
<evidence type="ECO:0000313" key="4">
    <source>
        <dbReference type="EMBL" id="KAK1744567.1"/>
    </source>
</evidence>
<feature type="domain" description="At1g61320/AtMIF1 LRR" evidence="2">
    <location>
        <begin position="526"/>
        <end position="712"/>
    </location>
</feature>
<dbReference type="GO" id="GO:0031146">
    <property type="term" value="P:SCF-dependent proteasomal ubiquitin-dependent protein catabolic process"/>
    <property type="evidence" value="ECO:0007669"/>
    <property type="project" value="TreeGrafter"/>
</dbReference>
<dbReference type="InterPro" id="IPR006553">
    <property type="entry name" value="Leu-rich_rpt_Cys-con_subtyp"/>
</dbReference>
<feature type="region of interest" description="Disordered" evidence="1">
    <location>
        <begin position="1"/>
        <end position="39"/>
    </location>
</feature>
<dbReference type="InterPro" id="IPR032675">
    <property type="entry name" value="LRR_dom_sf"/>
</dbReference>
<dbReference type="Pfam" id="PF13516">
    <property type="entry name" value="LRR_6"/>
    <property type="match status" value="1"/>
</dbReference>
<dbReference type="SMART" id="SM00367">
    <property type="entry name" value="LRR_CC"/>
    <property type="match status" value="12"/>
</dbReference>
<comment type="caution">
    <text evidence="4">The sequence shown here is derived from an EMBL/GenBank/DDBJ whole genome shotgun (WGS) entry which is preliminary data.</text>
</comment>
<evidence type="ECO:0000313" key="5">
    <source>
        <dbReference type="Proteomes" id="UP001224775"/>
    </source>
</evidence>
<feature type="compositionally biased region" description="Acidic residues" evidence="1">
    <location>
        <begin position="898"/>
        <end position="919"/>
    </location>
</feature>
<keyword evidence="5" id="KW-1185">Reference proteome</keyword>
<dbReference type="Pfam" id="PF23622">
    <property type="entry name" value="LRR_At1g61320_AtMIF1"/>
    <property type="match status" value="1"/>
</dbReference>
<dbReference type="InterPro" id="IPR055357">
    <property type="entry name" value="LRR_At1g61320_AtMIF1"/>
</dbReference>
<dbReference type="EMBL" id="JATAAI010000007">
    <property type="protein sequence ID" value="KAK1744567.1"/>
    <property type="molecule type" value="Genomic_DNA"/>
</dbReference>
<dbReference type="Proteomes" id="UP001224775">
    <property type="component" value="Unassembled WGS sequence"/>
</dbReference>
<dbReference type="InterPro" id="IPR057207">
    <property type="entry name" value="FBXL15_LRR"/>
</dbReference>
<feature type="compositionally biased region" description="Basic and acidic residues" evidence="1">
    <location>
        <begin position="986"/>
        <end position="997"/>
    </location>
</feature>
<name>A0AAD9DES9_9STRA</name>
<evidence type="ECO:0000259" key="2">
    <source>
        <dbReference type="Pfam" id="PF23622"/>
    </source>
</evidence>
<dbReference type="GO" id="GO:0019005">
    <property type="term" value="C:SCF ubiquitin ligase complex"/>
    <property type="evidence" value="ECO:0007669"/>
    <property type="project" value="TreeGrafter"/>
</dbReference>
<evidence type="ECO:0000259" key="3">
    <source>
        <dbReference type="Pfam" id="PF25372"/>
    </source>
</evidence>
<feature type="region of interest" description="Disordered" evidence="1">
    <location>
        <begin position="52"/>
        <end position="81"/>
    </location>
</feature>
<protein>
    <submittedName>
        <fullName evidence="4">Leucine-rich repeat protein</fullName>
    </submittedName>
</protein>